<accession>E8WYI5</accession>
<dbReference type="NCBIfam" id="NF002461">
    <property type="entry name" value="PRK01663.1"/>
    <property type="match status" value="1"/>
</dbReference>
<dbReference type="PRINTS" id="PR00173">
    <property type="entry name" value="EDTRNSPORT"/>
</dbReference>
<evidence type="ECO:0000256" key="4">
    <source>
        <dbReference type="ARBA" id="ARBA00022692"/>
    </source>
</evidence>
<feature type="transmembrane region" description="Helical" evidence="8">
    <location>
        <begin position="315"/>
        <end position="346"/>
    </location>
</feature>
<evidence type="ECO:0000313" key="10">
    <source>
        <dbReference type="Proteomes" id="UP000000343"/>
    </source>
</evidence>
<gene>
    <name evidence="9" type="ordered locus">AciX9_0511</name>
</gene>
<dbReference type="GO" id="GO:0015141">
    <property type="term" value="F:succinate transmembrane transporter activity"/>
    <property type="evidence" value="ECO:0007669"/>
    <property type="project" value="TreeGrafter"/>
</dbReference>
<keyword evidence="5" id="KW-0769">Symport</keyword>
<keyword evidence="3" id="KW-1003">Cell membrane</keyword>
<feature type="transmembrane region" description="Helical" evidence="8">
    <location>
        <begin position="159"/>
        <end position="176"/>
    </location>
</feature>
<dbReference type="RefSeq" id="WP_013578911.1">
    <property type="nucleotide sequence ID" value="NC_015064.1"/>
</dbReference>
<dbReference type="GO" id="GO:0005886">
    <property type="term" value="C:plasma membrane"/>
    <property type="evidence" value="ECO:0007669"/>
    <property type="project" value="UniProtKB-SubCell"/>
</dbReference>
<keyword evidence="4 8" id="KW-0812">Transmembrane</keyword>
<sequence>MSVSLSSTAAHKPFYKTLYLRVLVGIIAGVIAGALFPNFGIAMKPFGDGFIKLIRMMIAPIIFLSVVVGIAGIGDIRKLGRVGVKALLYFEVVTTLALAIGLGVATLFQPGRGMNIDAKTLDTKSIAQYTSANAAPHGVDFVLNIIPDTFTSAFTKGEILQVLLLAILAGLALVALDKDKTLTNLADRLAHVSFKIIAYIMEFAPIGAFGAMAFTIGKYGLHTLVSLGKLLACVYLTSILFVVIVLGLICVSASINIFKLIRYLREELLIVLGTSSSETALPRMIVKMERLGCSKSVVGLVIPSGYSFNLDGTSIYLTIAALFIAQATNTHLTFGQQIFILFVLMLNSKGAAAVTGGGFITLAATLSALGTIPVAGITLLLGIDRFMSQMRSLVNLIGNGVATIIVAKWEGEFNTDQCNRALAGEVWHDNEAEEVVNA</sequence>
<dbReference type="SUPFAM" id="SSF118215">
    <property type="entry name" value="Proton glutamate symport protein"/>
    <property type="match status" value="1"/>
</dbReference>
<feature type="transmembrane region" description="Helical" evidence="8">
    <location>
        <begin position="86"/>
        <end position="108"/>
    </location>
</feature>
<keyword evidence="6 8" id="KW-1133">Transmembrane helix</keyword>
<proteinExistence type="predicted"/>
<feature type="transmembrane region" description="Helical" evidence="8">
    <location>
        <begin position="196"/>
        <end position="214"/>
    </location>
</feature>
<dbReference type="InterPro" id="IPR001991">
    <property type="entry name" value="Na-dicarboxylate_symporter"/>
</dbReference>
<dbReference type="GO" id="GO:0015366">
    <property type="term" value="F:malate:proton symporter activity"/>
    <property type="evidence" value="ECO:0007669"/>
    <property type="project" value="TreeGrafter"/>
</dbReference>
<dbReference type="eggNOG" id="COG1301">
    <property type="taxonomic scope" value="Bacteria"/>
</dbReference>
<dbReference type="Gene3D" id="1.10.3860.10">
    <property type="entry name" value="Sodium:dicarboxylate symporter"/>
    <property type="match status" value="1"/>
</dbReference>
<evidence type="ECO:0000256" key="7">
    <source>
        <dbReference type="ARBA" id="ARBA00023136"/>
    </source>
</evidence>
<dbReference type="Proteomes" id="UP000000343">
    <property type="component" value="Chromosome"/>
</dbReference>
<evidence type="ECO:0000256" key="1">
    <source>
        <dbReference type="ARBA" id="ARBA00004651"/>
    </source>
</evidence>
<evidence type="ECO:0000256" key="8">
    <source>
        <dbReference type="SAM" id="Phobius"/>
    </source>
</evidence>
<keyword evidence="2" id="KW-0813">Transport</keyword>
<dbReference type="OrthoDB" id="9768885at2"/>
<reference evidence="10" key="1">
    <citation type="submission" date="2011-01" db="EMBL/GenBank/DDBJ databases">
        <title>Complete sequence of chromosome of Acidobacterium sp. MP5ACTX9.</title>
        <authorList>
            <consortium name="US DOE Joint Genome Institute"/>
            <person name="Lucas S."/>
            <person name="Copeland A."/>
            <person name="Lapidus A."/>
            <person name="Cheng J.-F."/>
            <person name="Goodwin L."/>
            <person name="Pitluck S."/>
            <person name="Teshima H."/>
            <person name="Detter J.C."/>
            <person name="Han C."/>
            <person name="Tapia R."/>
            <person name="Land M."/>
            <person name="Hauser L."/>
            <person name="Kyrpides N."/>
            <person name="Ivanova N."/>
            <person name="Ovchinnikova G."/>
            <person name="Pagani I."/>
            <person name="Rawat S.R."/>
            <person name="Mannisto M."/>
            <person name="Haggblom M.M."/>
            <person name="Woyke T."/>
        </authorList>
    </citation>
    <scope>NUCLEOTIDE SEQUENCE [LARGE SCALE GENOMIC DNA]</scope>
    <source>
        <strain evidence="10">MP5ACTX9</strain>
    </source>
</reference>
<keyword evidence="10" id="KW-1185">Reference proteome</keyword>
<dbReference type="InterPro" id="IPR036458">
    <property type="entry name" value="Na:dicarbo_symporter_sf"/>
</dbReference>
<organism evidence="10">
    <name type="scientific">Granulicella tundricola (strain ATCC BAA-1859 / DSM 23138 / MP5ACTX9)</name>
    <dbReference type="NCBI Taxonomy" id="1198114"/>
    <lineage>
        <taxon>Bacteria</taxon>
        <taxon>Pseudomonadati</taxon>
        <taxon>Acidobacteriota</taxon>
        <taxon>Terriglobia</taxon>
        <taxon>Terriglobales</taxon>
        <taxon>Acidobacteriaceae</taxon>
        <taxon>Granulicella</taxon>
    </lineage>
</organism>
<evidence type="ECO:0000256" key="2">
    <source>
        <dbReference type="ARBA" id="ARBA00022448"/>
    </source>
</evidence>
<comment type="subcellular location">
    <subcellularLocation>
        <location evidence="1">Cell membrane</location>
        <topology evidence="1">Multi-pass membrane protein</topology>
    </subcellularLocation>
</comment>
<dbReference type="GO" id="GO:0015138">
    <property type="term" value="F:fumarate transmembrane transporter activity"/>
    <property type="evidence" value="ECO:0007669"/>
    <property type="project" value="TreeGrafter"/>
</dbReference>
<protein>
    <submittedName>
        <fullName evidence="9">Sodium:dicarboxylate symporter</fullName>
    </submittedName>
</protein>
<dbReference type="EMBL" id="CP002480">
    <property type="protein sequence ID" value="ADW67583.1"/>
    <property type="molecule type" value="Genomic_DNA"/>
</dbReference>
<dbReference type="PANTHER" id="PTHR42865">
    <property type="entry name" value="PROTON/GLUTAMATE-ASPARTATE SYMPORTER"/>
    <property type="match status" value="1"/>
</dbReference>
<dbReference type="FunFam" id="1.10.3860.10:FF:000001">
    <property type="entry name" value="C4-dicarboxylate transport protein"/>
    <property type="match status" value="1"/>
</dbReference>
<dbReference type="PaxDb" id="1198114-AciX9_0511"/>
<dbReference type="STRING" id="1198114.AciX9_0511"/>
<evidence type="ECO:0000256" key="5">
    <source>
        <dbReference type="ARBA" id="ARBA00022847"/>
    </source>
</evidence>
<dbReference type="AlphaFoldDB" id="E8WYI5"/>
<feature type="transmembrane region" description="Helical" evidence="8">
    <location>
        <begin position="358"/>
        <end position="383"/>
    </location>
</feature>
<dbReference type="GO" id="GO:0070778">
    <property type="term" value="P:L-aspartate transmembrane transport"/>
    <property type="evidence" value="ECO:0007669"/>
    <property type="project" value="TreeGrafter"/>
</dbReference>
<feature type="transmembrane region" description="Helical" evidence="8">
    <location>
        <begin position="53"/>
        <end position="74"/>
    </location>
</feature>
<dbReference type="PANTHER" id="PTHR42865:SF1">
    <property type="entry name" value="AEROBIC C4-DICARBOXYLATE TRANSPORT PROTEIN"/>
    <property type="match status" value="1"/>
</dbReference>
<evidence type="ECO:0000313" key="9">
    <source>
        <dbReference type="EMBL" id="ADW67583.1"/>
    </source>
</evidence>
<dbReference type="KEGG" id="acm:AciX9_0511"/>
<name>E8WYI5_GRATM</name>
<keyword evidence="7 8" id="KW-0472">Membrane</keyword>
<dbReference type="PROSITE" id="PS00713">
    <property type="entry name" value="NA_DICARBOXYL_SYMP_1"/>
    <property type="match status" value="1"/>
</dbReference>
<dbReference type="HOGENOM" id="CLU_019375_7_0_0"/>
<evidence type="ECO:0000256" key="3">
    <source>
        <dbReference type="ARBA" id="ARBA00022475"/>
    </source>
</evidence>
<feature type="transmembrane region" description="Helical" evidence="8">
    <location>
        <begin position="234"/>
        <end position="258"/>
    </location>
</feature>
<feature type="transmembrane region" description="Helical" evidence="8">
    <location>
        <begin position="18"/>
        <end position="41"/>
    </location>
</feature>
<evidence type="ECO:0000256" key="6">
    <source>
        <dbReference type="ARBA" id="ARBA00022989"/>
    </source>
</evidence>
<dbReference type="Pfam" id="PF00375">
    <property type="entry name" value="SDF"/>
    <property type="match status" value="1"/>
</dbReference>
<dbReference type="InterPro" id="IPR018107">
    <property type="entry name" value="Na-dicarboxylate_symporter_CS"/>
</dbReference>
<dbReference type="PROSITE" id="PS00714">
    <property type="entry name" value="NA_DICARBOXYL_SYMP_2"/>
    <property type="match status" value="1"/>
</dbReference>